<reference evidence="1 2" key="1">
    <citation type="journal article" date="2011" name="J. Bacteriol.">
        <title>Complete genome of the cellulolytic ruminal bacterium Ruminococcus albus 7.</title>
        <authorList>
            <person name="Suen G."/>
            <person name="Stevenson D.M."/>
            <person name="Bruce D.C."/>
            <person name="Chertkov O."/>
            <person name="Copeland A."/>
            <person name="Cheng J.F."/>
            <person name="Detter C."/>
            <person name="Detter J.C."/>
            <person name="Goodwin L.A."/>
            <person name="Han C.S."/>
            <person name="Hauser L.J."/>
            <person name="Ivanova N.N."/>
            <person name="Kyrpides N.C."/>
            <person name="Land M.L."/>
            <person name="Lapidus A."/>
            <person name="Lucas S."/>
            <person name="Ovchinnikova G."/>
            <person name="Pitluck S."/>
            <person name="Tapia R."/>
            <person name="Woyke T."/>
            <person name="Boyum J."/>
            <person name="Mead D."/>
            <person name="Weimer P.J."/>
        </authorList>
    </citation>
    <scope>NUCLEOTIDE SEQUENCE [LARGE SCALE GENOMIC DNA]</scope>
    <source>
        <strain evidence="2">ATCC 27210 / DSM 20455 / JCM 14654 / NCDO 2250 / 7</strain>
    </source>
</reference>
<dbReference type="STRING" id="697329.Rumal_1728"/>
<dbReference type="EMBL" id="CP002403">
    <property type="protein sequence ID" value="ADU22226.1"/>
    <property type="molecule type" value="Genomic_DNA"/>
</dbReference>
<dbReference type="KEGG" id="ral:Rumal_1728"/>
<sequence length="157" mass="17008">MLGIVGFILITSAGVIVGENAVLGLKKRENELRELSGLMARIDIYLTSCCLDTTELFGRISSEGGCYDRLFSSVEEDITESVSYRIRTSGLEMCDVLADHIAKFGCTDLDGQLAQNALIRCDVDAALEDACKRRIKYTGIYRAVGVSAGLTAALLMI</sequence>
<dbReference type="Proteomes" id="UP000006919">
    <property type="component" value="Chromosome"/>
</dbReference>
<gene>
    <name evidence="1" type="ordered locus">Rumal_1728</name>
</gene>
<dbReference type="AlphaFoldDB" id="E6UIW0"/>
<name>E6UIW0_RUMA7</name>
<dbReference type="OrthoDB" id="1821066at2"/>
<organism evidence="1 2">
    <name type="scientific">Ruminococcus albus (strain ATCC 27210 / DSM 20455 / JCM 14654 / NCDO 2250 / 7)</name>
    <dbReference type="NCBI Taxonomy" id="697329"/>
    <lineage>
        <taxon>Bacteria</taxon>
        <taxon>Bacillati</taxon>
        <taxon>Bacillota</taxon>
        <taxon>Clostridia</taxon>
        <taxon>Eubacteriales</taxon>
        <taxon>Oscillospiraceae</taxon>
        <taxon>Ruminococcus</taxon>
    </lineage>
</organism>
<proteinExistence type="predicted"/>
<evidence type="ECO:0008006" key="3">
    <source>
        <dbReference type="Google" id="ProtNLM"/>
    </source>
</evidence>
<dbReference type="RefSeq" id="WP_013498391.1">
    <property type="nucleotide sequence ID" value="NC_014833.1"/>
</dbReference>
<evidence type="ECO:0000313" key="2">
    <source>
        <dbReference type="Proteomes" id="UP000006919"/>
    </source>
</evidence>
<protein>
    <recommendedName>
        <fullName evidence="3">Stage III sporulation protein AB</fullName>
    </recommendedName>
</protein>
<accession>E6UIW0</accession>
<evidence type="ECO:0000313" key="1">
    <source>
        <dbReference type="EMBL" id="ADU22226.1"/>
    </source>
</evidence>
<dbReference type="HOGENOM" id="CLU_1676554_0_0_9"/>